<keyword evidence="1" id="KW-0464">Manganese</keyword>
<dbReference type="PIRSF" id="PIRSF005962">
    <property type="entry name" value="Pept_M20D_amidohydro"/>
    <property type="match status" value="1"/>
</dbReference>
<dbReference type="InterPro" id="IPR036264">
    <property type="entry name" value="Bact_exopeptidase_dim_dom"/>
</dbReference>
<dbReference type="RefSeq" id="WP_338203389.1">
    <property type="nucleotide sequence ID" value="NZ_JAEKNR010000172.1"/>
</dbReference>
<dbReference type="Pfam" id="PF01546">
    <property type="entry name" value="Peptidase_M20"/>
    <property type="match status" value="1"/>
</dbReference>
<name>A0A934K9N8_9BACT</name>
<feature type="binding site" evidence="1">
    <location>
        <position position="104"/>
    </location>
    <ligand>
        <name>Mn(2+)</name>
        <dbReference type="ChEBI" id="CHEBI:29035"/>
        <label>2</label>
    </ligand>
</feature>
<proteinExistence type="predicted"/>
<dbReference type="GO" id="GO:0046872">
    <property type="term" value="F:metal ion binding"/>
    <property type="evidence" value="ECO:0007669"/>
    <property type="project" value="UniProtKB-KW"/>
</dbReference>
<feature type="binding site" evidence="1">
    <location>
        <position position="140"/>
    </location>
    <ligand>
        <name>Mn(2+)</name>
        <dbReference type="ChEBI" id="CHEBI:29035"/>
        <label>2</label>
    </ligand>
</feature>
<dbReference type="GO" id="GO:0016787">
    <property type="term" value="F:hydrolase activity"/>
    <property type="evidence" value="ECO:0007669"/>
    <property type="project" value="InterPro"/>
</dbReference>
<dbReference type="SUPFAM" id="SSF53187">
    <property type="entry name" value="Zn-dependent exopeptidases"/>
    <property type="match status" value="1"/>
</dbReference>
<feature type="binding site" evidence="1">
    <location>
        <position position="106"/>
    </location>
    <ligand>
        <name>Mn(2+)</name>
        <dbReference type="ChEBI" id="CHEBI:29035"/>
        <label>2</label>
    </ligand>
</feature>
<sequence length="394" mass="43054">MEGNWAVEPSQDVLDEVVDNRRHFHRHPEVSFEEHETSRFIRERLATLGLEVQECPTPTGALAVLDTGRPGRTVMLRADIDALPLHEESGVEFESRHEGRMHGCGHDAHASILLGTARTLAANLERLQGSFLFCFQPAEEIVEGAREMIARGLFERWHPDVTVGLHMASWVPSGAVVTRPGLFWGGSDLFDVSIRGPGGHGGMIKRIGNVVAAQAFLLERLYGIVDGLEHEGAGCHCSVGDVRTDGAWNIVPRNVLVRGSVRTFTPELREEALQRLRDLLVETDTEFQVSSQLELVHGTIPCFNDPNVTSTVLEVGRELVGDRASVLGQPLTVSDDMAEFLTRIPGCYFMIGARPPDADPPPAHHSPGFRIDEASLATGLRMMTATAARLSAGT</sequence>
<comment type="cofactor">
    <cofactor evidence="1">
        <name>Mn(2+)</name>
        <dbReference type="ChEBI" id="CHEBI:29035"/>
    </cofactor>
    <text evidence="1">The Mn(2+) ion enhances activity.</text>
</comment>
<gene>
    <name evidence="2" type="ORF">JF922_17080</name>
</gene>
<evidence type="ECO:0000256" key="1">
    <source>
        <dbReference type="PIRSR" id="PIRSR005962-1"/>
    </source>
</evidence>
<comment type="caution">
    <text evidence="2">The sequence shown here is derived from an EMBL/GenBank/DDBJ whole genome shotgun (WGS) entry which is preliminary data.</text>
</comment>
<dbReference type="Proteomes" id="UP000612893">
    <property type="component" value="Unassembled WGS sequence"/>
</dbReference>
<feature type="binding site" evidence="1">
    <location>
        <position position="166"/>
    </location>
    <ligand>
        <name>Mn(2+)</name>
        <dbReference type="ChEBI" id="CHEBI:29035"/>
        <label>2</label>
    </ligand>
</feature>
<keyword evidence="3" id="KW-1185">Reference proteome</keyword>
<dbReference type="CDD" id="cd03886">
    <property type="entry name" value="M20_Acy1"/>
    <property type="match status" value="1"/>
</dbReference>
<dbReference type="SUPFAM" id="SSF55031">
    <property type="entry name" value="Bacterial exopeptidase dimerisation domain"/>
    <property type="match status" value="1"/>
</dbReference>
<evidence type="ECO:0000313" key="3">
    <source>
        <dbReference type="Proteomes" id="UP000612893"/>
    </source>
</evidence>
<dbReference type="InterPro" id="IPR017439">
    <property type="entry name" value="Amidohydrolase"/>
</dbReference>
<dbReference type="AlphaFoldDB" id="A0A934K9N8"/>
<dbReference type="NCBIfam" id="TIGR01891">
    <property type="entry name" value="amidohydrolases"/>
    <property type="match status" value="1"/>
</dbReference>
<dbReference type="Gene3D" id="3.40.630.10">
    <property type="entry name" value="Zn peptidases"/>
    <property type="match status" value="1"/>
</dbReference>
<dbReference type="InterPro" id="IPR002933">
    <property type="entry name" value="Peptidase_M20"/>
</dbReference>
<reference evidence="2" key="1">
    <citation type="submission" date="2020-10" db="EMBL/GenBank/DDBJ databases">
        <title>Ca. Dormibacterota MAGs.</title>
        <authorList>
            <person name="Montgomery K."/>
        </authorList>
    </citation>
    <scope>NUCLEOTIDE SEQUENCE [LARGE SCALE GENOMIC DNA]</scope>
    <source>
        <strain evidence="2">SC8812_S17_10</strain>
    </source>
</reference>
<dbReference type="PANTHER" id="PTHR11014">
    <property type="entry name" value="PEPTIDASE M20 FAMILY MEMBER"/>
    <property type="match status" value="1"/>
</dbReference>
<keyword evidence="1" id="KW-0479">Metal-binding</keyword>
<dbReference type="PANTHER" id="PTHR11014:SF63">
    <property type="entry name" value="METALLOPEPTIDASE, PUTATIVE (AFU_ORTHOLOGUE AFUA_6G09600)-RELATED"/>
    <property type="match status" value="1"/>
</dbReference>
<feature type="binding site" evidence="1">
    <location>
        <position position="365"/>
    </location>
    <ligand>
        <name>Mn(2+)</name>
        <dbReference type="ChEBI" id="CHEBI:29035"/>
        <label>2</label>
    </ligand>
</feature>
<protein>
    <submittedName>
        <fullName evidence="2">Amidohydrolase</fullName>
    </submittedName>
</protein>
<organism evidence="2 3">
    <name type="scientific">Candidatus Nephthysia bennettiae</name>
    <dbReference type="NCBI Taxonomy" id="3127016"/>
    <lineage>
        <taxon>Bacteria</taxon>
        <taxon>Bacillati</taxon>
        <taxon>Candidatus Dormiibacterota</taxon>
        <taxon>Candidatus Dormibacteria</taxon>
        <taxon>Candidatus Dormibacterales</taxon>
        <taxon>Candidatus Dormibacteraceae</taxon>
        <taxon>Candidatus Nephthysia</taxon>
    </lineage>
</organism>
<dbReference type="Gene3D" id="3.30.70.360">
    <property type="match status" value="1"/>
</dbReference>
<evidence type="ECO:0000313" key="2">
    <source>
        <dbReference type="EMBL" id="MBJ7599777.1"/>
    </source>
</evidence>
<accession>A0A934K9N8</accession>
<dbReference type="EMBL" id="JAEKNR010000172">
    <property type="protein sequence ID" value="MBJ7599777.1"/>
    <property type="molecule type" value="Genomic_DNA"/>
</dbReference>